<evidence type="ECO:0000256" key="1">
    <source>
        <dbReference type="ARBA" id="ARBA00012513"/>
    </source>
</evidence>
<evidence type="ECO:0000256" key="4">
    <source>
        <dbReference type="ARBA" id="ARBA00022741"/>
    </source>
</evidence>
<dbReference type="PROSITE" id="PS50011">
    <property type="entry name" value="PROTEIN_KINASE_DOM"/>
    <property type="match status" value="1"/>
</dbReference>
<keyword evidence="6 7" id="KW-0067">ATP-binding</keyword>
<keyword evidence="2" id="KW-0723">Serine/threonine-protein kinase</keyword>
<dbReference type="GO" id="GO:0005524">
    <property type="term" value="F:ATP binding"/>
    <property type="evidence" value="ECO:0007669"/>
    <property type="project" value="UniProtKB-UniRule"/>
</dbReference>
<name>A0A919NU30_9ACTN</name>
<dbReference type="PROSITE" id="PS00108">
    <property type="entry name" value="PROTEIN_KINASE_ST"/>
    <property type="match status" value="1"/>
</dbReference>
<gene>
    <name evidence="10" type="ORF">Ate02nite_67410</name>
</gene>
<dbReference type="PROSITE" id="PS00107">
    <property type="entry name" value="PROTEIN_KINASE_ATP"/>
    <property type="match status" value="1"/>
</dbReference>
<dbReference type="SUPFAM" id="SSF56112">
    <property type="entry name" value="Protein kinase-like (PK-like)"/>
    <property type="match status" value="1"/>
</dbReference>
<dbReference type="PANTHER" id="PTHR43289">
    <property type="entry name" value="MITOGEN-ACTIVATED PROTEIN KINASE KINASE KINASE 20-RELATED"/>
    <property type="match status" value="1"/>
</dbReference>
<evidence type="ECO:0000256" key="6">
    <source>
        <dbReference type="ARBA" id="ARBA00022840"/>
    </source>
</evidence>
<evidence type="ECO:0000256" key="7">
    <source>
        <dbReference type="PROSITE-ProRule" id="PRU10141"/>
    </source>
</evidence>
<feature type="domain" description="Protein kinase" evidence="9">
    <location>
        <begin position="10"/>
        <end position="268"/>
    </location>
</feature>
<feature type="compositionally biased region" description="Low complexity" evidence="8">
    <location>
        <begin position="309"/>
        <end position="344"/>
    </location>
</feature>
<organism evidence="10 11">
    <name type="scientific">Paractinoplanes tereljensis</name>
    <dbReference type="NCBI Taxonomy" id="571912"/>
    <lineage>
        <taxon>Bacteria</taxon>
        <taxon>Bacillati</taxon>
        <taxon>Actinomycetota</taxon>
        <taxon>Actinomycetes</taxon>
        <taxon>Micromonosporales</taxon>
        <taxon>Micromonosporaceae</taxon>
        <taxon>Paractinoplanes</taxon>
    </lineage>
</organism>
<proteinExistence type="predicted"/>
<accession>A0A919NU30</accession>
<feature type="region of interest" description="Disordered" evidence="8">
    <location>
        <begin position="308"/>
        <end position="345"/>
    </location>
</feature>
<feature type="binding site" evidence="7">
    <location>
        <position position="39"/>
    </location>
    <ligand>
        <name>ATP</name>
        <dbReference type="ChEBI" id="CHEBI:30616"/>
    </ligand>
</feature>
<dbReference type="GO" id="GO:0004674">
    <property type="term" value="F:protein serine/threonine kinase activity"/>
    <property type="evidence" value="ECO:0007669"/>
    <property type="project" value="UniProtKB-KW"/>
</dbReference>
<dbReference type="InterPro" id="IPR008271">
    <property type="entry name" value="Ser/Thr_kinase_AS"/>
</dbReference>
<dbReference type="CDD" id="cd14014">
    <property type="entry name" value="STKc_PknB_like"/>
    <property type="match status" value="1"/>
</dbReference>
<sequence>MAPVYVHERYRLGRTLGAGGMGRVWQARDELLDRDVALKEILLPDEIVGADGEALRKHMLREGRAAARLAHPAVARIYDTFESEGRAWIVMEYVPSRSLQEVIDADGPLPPQRVAEIGLAVLAALRTAHAAGVRHRDVKPANVLLATDGRVVLTDFGVAAVDGESLNTSSGLVFGSPQYMAPERVRDGDTTPAGDLWSLGATLYAAVEGHAPYQRPSVMETITAIAVEEPAAATQAFELRPVLDGLLRRSPGERIDAEETKRRLYEALEPSSATPRSNRPAIAAAVAVLVLLLGAGAAWLTLRPDSGNSPAGLSPSSVAPSPSQPSASVPASPTPSAAVSSAAATTDRPALPAGWTDYHDPTGFSVYVPKGWTRSKEGSIVYFRAPGRVLGIDQTDKPQWDPVADWRGKANYRKSNGDFPGYREIHIREVKYFLKAADWEFTFNRSGVRQHVNNRGVVTSKHQAYGFYWQTTDAGWKAAQPDLTLVFDSFRPAT</sequence>
<dbReference type="Gene3D" id="3.30.200.20">
    <property type="entry name" value="Phosphorylase Kinase, domain 1"/>
    <property type="match status" value="1"/>
</dbReference>
<dbReference type="SMART" id="SM00220">
    <property type="entry name" value="S_TKc"/>
    <property type="match status" value="1"/>
</dbReference>
<comment type="caution">
    <text evidence="10">The sequence shown here is derived from an EMBL/GenBank/DDBJ whole genome shotgun (WGS) entry which is preliminary data.</text>
</comment>
<evidence type="ECO:0000313" key="11">
    <source>
        <dbReference type="Proteomes" id="UP000623608"/>
    </source>
</evidence>
<dbReference type="EMBL" id="BOMY01000042">
    <property type="protein sequence ID" value="GIF24011.1"/>
    <property type="molecule type" value="Genomic_DNA"/>
</dbReference>
<evidence type="ECO:0000256" key="8">
    <source>
        <dbReference type="SAM" id="MobiDB-lite"/>
    </source>
</evidence>
<dbReference type="Proteomes" id="UP000623608">
    <property type="component" value="Unassembled WGS sequence"/>
</dbReference>
<evidence type="ECO:0000259" key="9">
    <source>
        <dbReference type="PROSITE" id="PS50011"/>
    </source>
</evidence>
<dbReference type="PANTHER" id="PTHR43289:SF6">
    <property type="entry name" value="SERINE_THREONINE-PROTEIN KINASE NEKL-3"/>
    <property type="match status" value="1"/>
</dbReference>
<evidence type="ECO:0000256" key="5">
    <source>
        <dbReference type="ARBA" id="ARBA00022777"/>
    </source>
</evidence>
<dbReference type="InterPro" id="IPR000719">
    <property type="entry name" value="Prot_kinase_dom"/>
</dbReference>
<dbReference type="EC" id="2.7.11.1" evidence="1"/>
<dbReference type="Gene3D" id="1.10.510.10">
    <property type="entry name" value="Transferase(Phosphotransferase) domain 1"/>
    <property type="match status" value="1"/>
</dbReference>
<keyword evidence="3" id="KW-0808">Transferase</keyword>
<keyword evidence="4 7" id="KW-0547">Nucleotide-binding</keyword>
<keyword evidence="5" id="KW-0418">Kinase</keyword>
<evidence type="ECO:0000313" key="10">
    <source>
        <dbReference type="EMBL" id="GIF24011.1"/>
    </source>
</evidence>
<dbReference type="AlphaFoldDB" id="A0A919NU30"/>
<evidence type="ECO:0000256" key="3">
    <source>
        <dbReference type="ARBA" id="ARBA00022679"/>
    </source>
</evidence>
<dbReference type="InterPro" id="IPR017441">
    <property type="entry name" value="Protein_kinase_ATP_BS"/>
</dbReference>
<reference evidence="10" key="1">
    <citation type="submission" date="2021-01" db="EMBL/GenBank/DDBJ databases">
        <title>Whole genome shotgun sequence of Actinoplanes tereljensis NBRC 105297.</title>
        <authorList>
            <person name="Komaki H."/>
            <person name="Tamura T."/>
        </authorList>
    </citation>
    <scope>NUCLEOTIDE SEQUENCE</scope>
    <source>
        <strain evidence="10">NBRC 105297</strain>
    </source>
</reference>
<keyword evidence="11" id="KW-1185">Reference proteome</keyword>
<protein>
    <recommendedName>
        <fullName evidence="1">non-specific serine/threonine protein kinase</fullName>
        <ecNumber evidence="1">2.7.11.1</ecNumber>
    </recommendedName>
</protein>
<dbReference type="Pfam" id="PF00069">
    <property type="entry name" value="Pkinase"/>
    <property type="match status" value="1"/>
</dbReference>
<dbReference type="InterPro" id="IPR011009">
    <property type="entry name" value="Kinase-like_dom_sf"/>
</dbReference>
<evidence type="ECO:0000256" key="2">
    <source>
        <dbReference type="ARBA" id="ARBA00022527"/>
    </source>
</evidence>